<comment type="caution">
    <text evidence="1">The sequence shown here is derived from an EMBL/GenBank/DDBJ whole genome shotgun (WGS) entry which is preliminary data.</text>
</comment>
<reference evidence="1" key="1">
    <citation type="submission" date="2022-06" db="EMBL/GenBank/DDBJ databases">
        <title>Phylogenomic reconstructions and comparative analyses of Kickxellomycotina fungi.</title>
        <authorList>
            <person name="Reynolds N.K."/>
            <person name="Stajich J.E."/>
            <person name="Barry K."/>
            <person name="Grigoriev I.V."/>
            <person name="Crous P."/>
            <person name="Smith M.E."/>
        </authorList>
    </citation>
    <scope>NUCLEOTIDE SEQUENCE</scope>
    <source>
        <strain evidence="1">RSA 2271</strain>
    </source>
</reference>
<evidence type="ECO:0000313" key="2">
    <source>
        <dbReference type="Proteomes" id="UP001145114"/>
    </source>
</evidence>
<keyword evidence="2" id="KW-1185">Reference proteome</keyword>
<feature type="non-terminal residue" evidence="1">
    <location>
        <position position="1"/>
    </location>
</feature>
<dbReference type="EMBL" id="JAMZIH010005253">
    <property type="protein sequence ID" value="KAJ1675559.1"/>
    <property type="molecule type" value="Genomic_DNA"/>
</dbReference>
<protein>
    <submittedName>
        <fullName evidence="1">Uncharacterized protein</fullName>
    </submittedName>
</protein>
<name>A0ACC1HMJ9_9FUNG</name>
<dbReference type="Proteomes" id="UP001145114">
    <property type="component" value="Unassembled WGS sequence"/>
</dbReference>
<accession>A0ACC1HMJ9</accession>
<gene>
    <name evidence="1" type="ORF">EV182_001032</name>
</gene>
<organism evidence="1 2">
    <name type="scientific">Spiromyces aspiralis</name>
    <dbReference type="NCBI Taxonomy" id="68401"/>
    <lineage>
        <taxon>Eukaryota</taxon>
        <taxon>Fungi</taxon>
        <taxon>Fungi incertae sedis</taxon>
        <taxon>Zoopagomycota</taxon>
        <taxon>Kickxellomycotina</taxon>
        <taxon>Kickxellomycetes</taxon>
        <taxon>Kickxellales</taxon>
        <taxon>Kickxellaceae</taxon>
        <taxon>Spiromyces</taxon>
    </lineage>
</organism>
<proteinExistence type="predicted"/>
<sequence>QQTSKGAEFDPAAGDFESELVRKNIEEKRPIEAPAHLWRPRGATQRSGIPGPGHDSESVSAPYGDLYLASASSDASGDEDASRQRSKGLSMEDELVRIKRKYANSDNVRIDHMNFRARICTISVSGPWGSSSAQAFVRIHFMFPRGYPRRPLHFEVAGVSVLQHEVMEHINNVIQDIARRDAKETRYAVGHCIEYLLDGEGSRVLSNASQPRKLQRTLSSRDAAGPLRIKEAGVPGIQKSNLSTRTTLLNRGAGLDSDNERGNAYYEDDASSTYSELSGSEAATSEVNEGIDEREDEEEDEEEEEEEEEVAMLVEAEEGDDRLMLRDDDDDEAEGHYIQFHDSNPIQRLERDDNLEDELQELLYKTIPSSVHGLGSKHPLSLRPNRDRLRSQEHFVPFPRLCGGVFTGPGKLVCFFASLLDYKTYYTAEYSSFGEDVDIGDSTMPKDKGLHDVMRTRIGSTKKLRTLGELERYKPLVLPMALNTFTNRIYQNAIHSRNILELIEDDLGGLGRGQQLDHEAKRLAIGQPEDSSSENTEWAAGVRGNAGTSDLEDYDAPALFFQNHSGGQESANAAVSKKDSDLDTTNPYFDKDSADAMSQPGLGNLVLLLSVKEDRCTDPKLAKLFTLNGSDPFRICQENAKVAELSNRPDLETLWNVFACLYSPHVAHLTAEPPNRIGETSVLANSGSLASLRRIDLKQFSSNKTTEPYSAQPEASLHTAHSESPCEVPNSSSSALLERELAPTAFYINMQRVAQNEASVSIPEFTAEQVKELAFQTQDRQEVSSLVVPERASCDGATEWPAMMAYGRPNTVESPQSNPSTEGATRPATVKPSSSNRSREKAVGTLESRWALHNPPPRLTRYSTTLGIQGDASGQQQPGQALSTSDEANSRWNDYTRGTPSQRYSAQHSWDDSPGGHIIQSQRGEHDGLMMRHSPRDTSPSEGGGELFTVTRSLEQDANIPVHKSSVTLPESKGSTARKDDKHPTKTAVKEKARKECSWVLPKHVFRKTTSSTKPLTVTIKHAEPPESRVTEGGNYEMPSSASILQTIEPNKLYLEHVKLLYADTLFREQLDYKGVEVLNLVSDEFKEYVVSQLNQPGMGSLSRTGTNIQSINTKLASTQKEAQLPLNCPIKDMPWIACSWCNEYVRGHAVICTSCGHGGHQSHMEKWIEHIESMIASEIVVPETAHIPPLRLNISAKATKRPPKSAQKAAAERQDITLSAALRPEVHVTKRLISVPEGKGPAPGSKLSTTDADAWMVGVLDDEVLREYSEQQVVTASATTVAASLQPLSIDSEVYEAFENGVGSYHDDRQLQDLLAKHPMRDGMDPELRKALFTKTGGWPTCPSGCGCNCIQFLSHCDLSRWGKWSD</sequence>
<evidence type="ECO:0000313" key="1">
    <source>
        <dbReference type="EMBL" id="KAJ1675559.1"/>
    </source>
</evidence>